<dbReference type="STRING" id="1048983.EL17_15900"/>
<feature type="signal peptide" evidence="4">
    <location>
        <begin position="1"/>
        <end position="22"/>
    </location>
</feature>
<protein>
    <submittedName>
        <fullName evidence="6">Peptidylprolyl isomerase</fullName>
    </submittedName>
</protein>
<gene>
    <name evidence="6" type="ORF">EL17_15900</name>
</gene>
<dbReference type="PANTHER" id="PTHR47637">
    <property type="entry name" value="CHAPERONE SURA"/>
    <property type="match status" value="1"/>
</dbReference>
<organism evidence="6 7">
    <name type="scientific">Anditalea andensis</name>
    <dbReference type="NCBI Taxonomy" id="1048983"/>
    <lineage>
        <taxon>Bacteria</taxon>
        <taxon>Pseudomonadati</taxon>
        <taxon>Bacteroidota</taxon>
        <taxon>Cytophagia</taxon>
        <taxon>Cytophagales</taxon>
        <taxon>Cytophagaceae</taxon>
        <taxon>Anditalea</taxon>
    </lineage>
</organism>
<dbReference type="EMBL" id="JMIH01000023">
    <property type="protein sequence ID" value="KEO73091.1"/>
    <property type="molecule type" value="Genomic_DNA"/>
</dbReference>
<feature type="compositionally biased region" description="Basic and acidic residues" evidence="3">
    <location>
        <begin position="337"/>
        <end position="346"/>
    </location>
</feature>
<evidence type="ECO:0000256" key="1">
    <source>
        <dbReference type="ARBA" id="ARBA00022729"/>
    </source>
</evidence>
<evidence type="ECO:0000256" key="3">
    <source>
        <dbReference type="SAM" id="MobiDB-lite"/>
    </source>
</evidence>
<dbReference type="eggNOG" id="COG0760">
    <property type="taxonomic scope" value="Bacteria"/>
</dbReference>
<dbReference type="Proteomes" id="UP000027821">
    <property type="component" value="Unassembled WGS sequence"/>
</dbReference>
<dbReference type="InterPro" id="IPR000297">
    <property type="entry name" value="PPIase_PpiC"/>
</dbReference>
<evidence type="ECO:0000313" key="6">
    <source>
        <dbReference type="EMBL" id="KEO73091.1"/>
    </source>
</evidence>
<dbReference type="Pfam" id="PF00639">
    <property type="entry name" value="Rotamase"/>
    <property type="match status" value="2"/>
</dbReference>
<dbReference type="RefSeq" id="WP_035076402.1">
    <property type="nucleotide sequence ID" value="NZ_JMIH01000023.1"/>
</dbReference>
<proteinExistence type="predicted"/>
<dbReference type="Gene3D" id="3.10.50.40">
    <property type="match status" value="2"/>
</dbReference>
<dbReference type="OrthoDB" id="14196at2"/>
<dbReference type="AlphaFoldDB" id="A0A074KT07"/>
<dbReference type="PANTHER" id="PTHR47637:SF1">
    <property type="entry name" value="CHAPERONE SURA"/>
    <property type="match status" value="1"/>
</dbReference>
<keyword evidence="2 6" id="KW-0413">Isomerase</keyword>
<feature type="chain" id="PRO_5007754333" evidence="4">
    <location>
        <begin position="23"/>
        <end position="464"/>
    </location>
</feature>
<dbReference type="InterPro" id="IPR023058">
    <property type="entry name" value="PPIase_PpiC_CS"/>
</dbReference>
<dbReference type="PROSITE" id="PS01096">
    <property type="entry name" value="PPIC_PPIASE_1"/>
    <property type="match status" value="1"/>
</dbReference>
<dbReference type="InterPro" id="IPR046357">
    <property type="entry name" value="PPIase_dom_sf"/>
</dbReference>
<dbReference type="Gene3D" id="1.10.4030.10">
    <property type="entry name" value="Porin chaperone SurA, peptide-binding domain"/>
    <property type="match status" value="1"/>
</dbReference>
<dbReference type="SUPFAM" id="SSF109998">
    <property type="entry name" value="Triger factor/SurA peptide-binding domain-like"/>
    <property type="match status" value="1"/>
</dbReference>
<keyword evidence="7" id="KW-1185">Reference proteome</keyword>
<dbReference type="SUPFAM" id="SSF54534">
    <property type="entry name" value="FKBP-like"/>
    <property type="match status" value="2"/>
</dbReference>
<feature type="domain" description="PpiC" evidence="5">
    <location>
        <begin position="293"/>
        <end position="390"/>
    </location>
</feature>
<name>A0A074KT07_9BACT</name>
<comment type="caution">
    <text evidence="6">The sequence shown here is derived from an EMBL/GenBank/DDBJ whole genome shotgun (WGS) entry which is preliminary data.</text>
</comment>
<evidence type="ECO:0000256" key="2">
    <source>
        <dbReference type="PROSITE-ProRule" id="PRU00278"/>
    </source>
</evidence>
<dbReference type="PROSITE" id="PS50198">
    <property type="entry name" value="PPIC_PPIASE_2"/>
    <property type="match status" value="2"/>
</dbReference>
<feature type="region of interest" description="Disordered" evidence="3">
    <location>
        <begin position="337"/>
        <end position="356"/>
    </location>
</feature>
<keyword evidence="2" id="KW-0697">Rotamase</keyword>
<dbReference type="InterPro" id="IPR050280">
    <property type="entry name" value="OMP_Chaperone_SurA"/>
</dbReference>
<keyword evidence="1 4" id="KW-0732">Signal</keyword>
<evidence type="ECO:0000313" key="7">
    <source>
        <dbReference type="Proteomes" id="UP000027821"/>
    </source>
</evidence>
<evidence type="ECO:0000259" key="5">
    <source>
        <dbReference type="PROSITE" id="PS50198"/>
    </source>
</evidence>
<evidence type="ECO:0000256" key="4">
    <source>
        <dbReference type="SAM" id="SignalP"/>
    </source>
</evidence>
<reference evidence="6 7" key="1">
    <citation type="submission" date="2014-04" db="EMBL/GenBank/DDBJ databases">
        <title>Characterization and application of a salt tolerant electro-active bacterium.</title>
        <authorList>
            <person name="Yang L."/>
            <person name="Wei S."/>
            <person name="Tay Q.X.M."/>
        </authorList>
    </citation>
    <scope>NUCLEOTIDE SEQUENCE [LARGE SCALE GENOMIC DNA]</scope>
    <source>
        <strain evidence="6 7">LY1</strain>
    </source>
</reference>
<dbReference type="InterPro" id="IPR027304">
    <property type="entry name" value="Trigger_fact/SurA_dom_sf"/>
</dbReference>
<sequence length="464" mass="52459">MNNIKRGIASVALMFAMGHVHAQTADTVTQAASNTPKTGQVVDKIIAKVDNYIILESDLQKSYLEAVSQAQQGFETPTRCDVFESLLINKMMVAKADIDSVVVSPAEVMVQADQRFNMVMAQFGGDENTLIEMYGKTSDQLKAEIETALKEQMIVNKMQAKITSKLSVSPAEVRRFYNRIPKDSLPLFSKEVSVGQIVKKPDVSRAEKDKAINFLLSLKEQILNGEKDFSPLAREYSEDPGSAAQGGELGFFRRGELAPEYEATSLSLKPGEISDPVETMFGIHMIQLLERRGNTFNTKHILIRPKPTEDDMLRAENFLDSLRTLIMTDSIAFSKAAKDHSDDRNTSDNGGYFSDQQTGANRLTLRNLDDPILYFTIDTMKVGSITKPMRYQNEREEDQVRILYFKESFPAHRANLNDDYERLKTATRRQKEETLLSKWFLTAKEEVFIDIDPAYDRCEVLKEK</sequence>
<accession>A0A074KT07</accession>
<feature type="domain" description="PpiC" evidence="5">
    <location>
        <begin position="189"/>
        <end position="290"/>
    </location>
</feature>
<dbReference type="GO" id="GO:0003755">
    <property type="term" value="F:peptidyl-prolyl cis-trans isomerase activity"/>
    <property type="evidence" value="ECO:0007669"/>
    <property type="project" value="UniProtKB-KW"/>
</dbReference>